<name>A0ABR1Q8C9_9PEZI</name>
<reference evidence="1 2" key="1">
    <citation type="submission" date="2023-01" db="EMBL/GenBank/DDBJ databases">
        <title>Analysis of 21 Apiospora genomes using comparative genomics revels a genus with tremendous synthesis potential of carbohydrate active enzymes and secondary metabolites.</title>
        <authorList>
            <person name="Sorensen T."/>
        </authorList>
    </citation>
    <scope>NUCLEOTIDE SEQUENCE [LARGE SCALE GENOMIC DNA]</scope>
    <source>
        <strain evidence="1 2">CBS 24483</strain>
    </source>
</reference>
<gene>
    <name evidence="1" type="ORF">PG986_009586</name>
</gene>
<proteinExistence type="predicted"/>
<dbReference type="RefSeq" id="XP_066698206.1">
    <property type="nucleotide sequence ID" value="XM_066845808.1"/>
</dbReference>
<evidence type="ECO:0000313" key="2">
    <source>
        <dbReference type="Proteomes" id="UP001391051"/>
    </source>
</evidence>
<dbReference type="EMBL" id="JAQQWE010000006">
    <property type="protein sequence ID" value="KAK7948700.1"/>
    <property type="molecule type" value="Genomic_DNA"/>
</dbReference>
<sequence>MQRLVRWLFSGARAQARDPWPLMWPTTFLGLKIIYFAIYEQGSLDRLGWEALCGQIVEGVWLMPQHIPELPPLIPPDTSTWCIGLELSGERMIVLYPEPSENETEPMALVIFRVYITPEDLRREDTELRRTMRSSGSQFGNSIAANIRVGDLLQHLVRSGMGFYRLKQRRGLRFWLCLVWFQWFHFMEHGHNGLPDIIESMNDTPIV</sequence>
<comment type="caution">
    <text evidence="1">The sequence shown here is derived from an EMBL/GenBank/DDBJ whole genome shotgun (WGS) entry which is preliminary data.</text>
</comment>
<protein>
    <submittedName>
        <fullName evidence="1">Uncharacterized protein</fullName>
    </submittedName>
</protein>
<evidence type="ECO:0000313" key="1">
    <source>
        <dbReference type="EMBL" id="KAK7948700.1"/>
    </source>
</evidence>
<dbReference type="Proteomes" id="UP001391051">
    <property type="component" value="Unassembled WGS sequence"/>
</dbReference>
<accession>A0ABR1Q8C9</accession>
<dbReference type="GeneID" id="92078870"/>
<organism evidence="1 2">
    <name type="scientific">Apiospora aurea</name>
    <dbReference type="NCBI Taxonomy" id="335848"/>
    <lineage>
        <taxon>Eukaryota</taxon>
        <taxon>Fungi</taxon>
        <taxon>Dikarya</taxon>
        <taxon>Ascomycota</taxon>
        <taxon>Pezizomycotina</taxon>
        <taxon>Sordariomycetes</taxon>
        <taxon>Xylariomycetidae</taxon>
        <taxon>Amphisphaeriales</taxon>
        <taxon>Apiosporaceae</taxon>
        <taxon>Apiospora</taxon>
    </lineage>
</organism>
<keyword evidence="2" id="KW-1185">Reference proteome</keyword>